<dbReference type="AlphaFoldDB" id="A0A6A0B4N9"/>
<dbReference type="EMBL" id="BLLG01000031">
    <property type="protein sequence ID" value="GFH39468.1"/>
    <property type="molecule type" value="Genomic_DNA"/>
</dbReference>
<reference evidence="2 3" key="1">
    <citation type="submission" date="2020-02" db="EMBL/GenBank/DDBJ databases">
        <title>Whole Genome Shotgun Sequence of Streptomyces sp. strain CWH03.</title>
        <authorList>
            <person name="Dohra H."/>
            <person name="Kodani S."/>
            <person name="Yamamura H."/>
        </authorList>
    </citation>
    <scope>NUCLEOTIDE SEQUENCE [LARGE SCALE GENOMIC DNA]</scope>
    <source>
        <strain evidence="2 3">CWH03</strain>
    </source>
</reference>
<evidence type="ECO:0000313" key="3">
    <source>
        <dbReference type="Proteomes" id="UP000484988"/>
    </source>
</evidence>
<name>A0A6A0B4N9_9ACTN</name>
<evidence type="ECO:0000256" key="1">
    <source>
        <dbReference type="SAM" id="Phobius"/>
    </source>
</evidence>
<accession>A0A6A0B4N9</accession>
<keyword evidence="1" id="KW-1133">Transmembrane helix</keyword>
<sequence>MTSTPTDTILRRRRLARLRWALRHPFRLLQRYGFGWFQFAVLVVPVLLTVWAAVDPTNLLRS</sequence>
<gene>
    <name evidence="2" type="ORF">SCWH03_57360</name>
</gene>
<feature type="transmembrane region" description="Helical" evidence="1">
    <location>
        <begin position="32"/>
        <end position="54"/>
    </location>
</feature>
<keyword evidence="3" id="KW-1185">Reference proteome</keyword>
<keyword evidence="1" id="KW-0472">Membrane</keyword>
<protein>
    <submittedName>
        <fullName evidence="2">Uncharacterized protein</fullName>
    </submittedName>
</protein>
<evidence type="ECO:0000313" key="2">
    <source>
        <dbReference type="EMBL" id="GFH39468.1"/>
    </source>
</evidence>
<dbReference type="Proteomes" id="UP000484988">
    <property type="component" value="Unassembled WGS sequence"/>
</dbReference>
<comment type="caution">
    <text evidence="2">The sequence shown here is derived from an EMBL/GenBank/DDBJ whole genome shotgun (WGS) entry which is preliminary data.</text>
</comment>
<organism evidence="2 3">
    <name type="scientific">Streptomyces pacificus</name>
    <dbReference type="NCBI Taxonomy" id="2705029"/>
    <lineage>
        <taxon>Bacteria</taxon>
        <taxon>Bacillati</taxon>
        <taxon>Actinomycetota</taxon>
        <taxon>Actinomycetes</taxon>
        <taxon>Kitasatosporales</taxon>
        <taxon>Streptomycetaceae</taxon>
        <taxon>Streptomyces</taxon>
    </lineage>
</organism>
<dbReference type="RefSeq" id="WP_173267487.1">
    <property type="nucleotide sequence ID" value="NZ_BLLG01000031.1"/>
</dbReference>
<proteinExistence type="predicted"/>
<keyword evidence="1" id="KW-0812">Transmembrane</keyword>